<dbReference type="Proteomes" id="UP001054857">
    <property type="component" value="Unassembled WGS sequence"/>
</dbReference>
<comment type="caution">
    <text evidence="4">The sequence shown here is derived from an EMBL/GenBank/DDBJ whole genome shotgun (WGS) entry which is preliminary data.</text>
</comment>
<keyword evidence="3" id="KW-1133">Transmembrane helix</keyword>
<reference evidence="4 5" key="1">
    <citation type="journal article" date="2021" name="Sci. Rep.">
        <title>Genome sequencing of the multicellular alga Astrephomene provides insights into convergent evolution of germ-soma differentiation.</title>
        <authorList>
            <person name="Yamashita S."/>
            <person name="Yamamoto K."/>
            <person name="Matsuzaki R."/>
            <person name="Suzuki S."/>
            <person name="Yamaguchi H."/>
            <person name="Hirooka S."/>
            <person name="Minakuchi Y."/>
            <person name="Miyagishima S."/>
            <person name="Kawachi M."/>
            <person name="Toyoda A."/>
            <person name="Nozaki H."/>
        </authorList>
    </citation>
    <scope>NUCLEOTIDE SEQUENCE [LARGE SCALE GENOMIC DNA]</scope>
    <source>
        <strain evidence="4 5">NIES-4017</strain>
    </source>
</reference>
<evidence type="ECO:0000256" key="3">
    <source>
        <dbReference type="SAM" id="Phobius"/>
    </source>
</evidence>
<evidence type="ECO:0000313" key="4">
    <source>
        <dbReference type="EMBL" id="GFR49864.1"/>
    </source>
</evidence>
<evidence type="ECO:0000256" key="2">
    <source>
        <dbReference type="SAM" id="MobiDB-lite"/>
    </source>
</evidence>
<name>A0AAD3HQA2_9CHLO</name>
<feature type="coiled-coil region" evidence="1">
    <location>
        <begin position="142"/>
        <end position="169"/>
    </location>
</feature>
<gene>
    <name evidence="4" type="ORF">Agub_g11966</name>
</gene>
<protein>
    <submittedName>
        <fullName evidence="4">Uncharacterized protein</fullName>
    </submittedName>
</protein>
<keyword evidence="3" id="KW-0812">Transmembrane</keyword>
<evidence type="ECO:0000313" key="5">
    <source>
        <dbReference type="Proteomes" id="UP001054857"/>
    </source>
</evidence>
<sequence>MLTCKHATPSSVRARGTYRCKIAVISRNLPSARQLPSATRGPEEPSSTSQTPGRQPLPLPSEPSSEQRPGSAGNQETLATQAAKWAAEVVASPLFYLVAGLAAIKLLSLTGLEDGVTIFLFAALPITALTALSKSSLGKQVQQQLESKLPELQARAEALRRAHQQARRRSPWCVRLATAVKPATDPWVVRDAERGTCIRH</sequence>
<feature type="region of interest" description="Disordered" evidence="2">
    <location>
        <begin position="32"/>
        <end position="77"/>
    </location>
</feature>
<proteinExistence type="predicted"/>
<feature type="transmembrane region" description="Helical" evidence="3">
    <location>
        <begin position="85"/>
        <end position="104"/>
    </location>
</feature>
<evidence type="ECO:0000256" key="1">
    <source>
        <dbReference type="SAM" id="Coils"/>
    </source>
</evidence>
<keyword evidence="1" id="KW-0175">Coiled coil</keyword>
<dbReference type="EMBL" id="BMAR01000033">
    <property type="protein sequence ID" value="GFR49864.1"/>
    <property type="molecule type" value="Genomic_DNA"/>
</dbReference>
<keyword evidence="3" id="KW-0472">Membrane</keyword>
<dbReference type="AlphaFoldDB" id="A0AAD3HQA2"/>
<organism evidence="4 5">
    <name type="scientific">Astrephomene gubernaculifera</name>
    <dbReference type="NCBI Taxonomy" id="47775"/>
    <lineage>
        <taxon>Eukaryota</taxon>
        <taxon>Viridiplantae</taxon>
        <taxon>Chlorophyta</taxon>
        <taxon>core chlorophytes</taxon>
        <taxon>Chlorophyceae</taxon>
        <taxon>CS clade</taxon>
        <taxon>Chlamydomonadales</taxon>
        <taxon>Astrephomenaceae</taxon>
        <taxon>Astrephomene</taxon>
    </lineage>
</organism>
<accession>A0AAD3HQA2</accession>
<feature type="transmembrane region" description="Helical" evidence="3">
    <location>
        <begin position="116"/>
        <end position="133"/>
    </location>
</feature>
<keyword evidence="5" id="KW-1185">Reference proteome</keyword>